<gene>
    <name evidence="1" type="ORF">PsorP6_011286</name>
</gene>
<proteinExistence type="predicted"/>
<dbReference type="Proteomes" id="UP001163321">
    <property type="component" value="Chromosome 12"/>
</dbReference>
<protein>
    <submittedName>
        <fullName evidence="1">Uncharacterized protein</fullName>
    </submittedName>
</protein>
<evidence type="ECO:0000313" key="1">
    <source>
        <dbReference type="EMBL" id="KAI9918312.1"/>
    </source>
</evidence>
<comment type="caution">
    <text evidence="1">The sequence shown here is derived from an EMBL/GenBank/DDBJ whole genome shotgun (WGS) entry which is preliminary data.</text>
</comment>
<name>A0ACC0WIT8_9STRA</name>
<accession>A0ACC0WIT8</accession>
<dbReference type="EMBL" id="CM047591">
    <property type="protein sequence ID" value="KAI9918312.1"/>
    <property type="molecule type" value="Genomic_DNA"/>
</dbReference>
<evidence type="ECO:0000313" key="2">
    <source>
        <dbReference type="Proteomes" id="UP001163321"/>
    </source>
</evidence>
<sequence>MLVSISSSSWLLDDGMGSTSLFGWSDLKSSESVVPSSAMGVSDVELEDLLDRICAIVHVAVIVVADVDSTREESYFAGKKAHHTAHEVRDHRNGCEALCGRQERNLDWRTLYKKQRHCGTLD</sequence>
<keyword evidence="2" id="KW-1185">Reference proteome</keyword>
<reference evidence="1 2" key="1">
    <citation type="journal article" date="2022" name="bioRxiv">
        <title>The genome of the oomycete Peronosclerospora sorghi, a cosmopolitan pathogen of maize and sorghum, is inflated with dispersed pseudogenes.</title>
        <authorList>
            <person name="Fletcher K."/>
            <person name="Martin F."/>
            <person name="Isakeit T."/>
            <person name="Cavanaugh K."/>
            <person name="Magill C."/>
            <person name="Michelmore R."/>
        </authorList>
    </citation>
    <scope>NUCLEOTIDE SEQUENCE [LARGE SCALE GENOMIC DNA]</scope>
    <source>
        <strain evidence="1">P6</strain>
    </source>
</reference>
<organism evidence="1 2">
    <name type="scientific">Peronosclerospora sorghi</name>
    <dbReference type="NCBI Taxonomy" id="230839"/>
    <lineage>
        <taxon>Eukaryota</taxon>
        <taxon>Sar</taxon>
        <taxon>Stramenopiles</taxon>
        <taxon>Oomycota</taxon>
        <taxon>Peronosporomycetes</taxon>
        <taxon>Peronosporales</taxon>
        <taxon>Peronosporaceae</taxon>
        <taxon>Peronosclerospora</taxon>
    </lineage>
</organism>